<keyword evidence="4" id="KW-0436">Ligase</keyword>
<comment type="caution">
    <text evidence="4">The sequence shown here is derived from an EMBL/GenBank/DDBJ whole genome shotgun (WGS) entry which is preliminary data.</text>
</comment>
<dbReference type="PROSITE" id="PS00455">
    <property type="entry name" value="AMP_BINDING"/>
    <property type="match status" value="1"/>
</dbReference>
<dbReference type="PANTHER" id="PTHR43767:SF1">
    <property type="entry name" value="NONRIBOSOMAL PEPTIDE SYNTHASE PES1 (EUROFUNG)-RELATED"/>
    <property type="match status" value="1"/>
</dbReference>
<name>A0A3N2ARY4_9MICO</name>
<keyword evidence="5" id="KW-1185">Reference proteome</keyword>
<dbReference type="InterPro" id="IPR020845">
    <property type="entry name" value="AMP-binding_CS"/>
</dbReference>
<dbReference type="EMBL" id="RKHJ01000001">
    <property type="protein sequence ID" value="ROR65807.1"/>
    <property type="molecule type" value="Genomic_DNA"/>
</dbReference>
<dbReference type="Gene3D" id="3.30.300.30">
    <property type="match status" value="1"/>
</dbReference>
<dbReference type="Pfam" id="PF00561">
    <property type="entry name" value="Abhydrolase_1"/>
    <property type="match status" value="1"/>
</dbReference>
<feature type="domain" description="AB hydrolase-1" evidence="3">
    <location>
        <begin position="57"/>
        <end position="310"/>
    </location>
</feature>
<evidence type="ECO:0000313" key="4">
    <source>
        <dbReference type="EMBL" id="ROR65807.1"/>
    </source>
</evidence>
<dbReference type="Gene3D" id="3.40.50.1820">
    <property type="entry name" value="alpha/beta hydrolase"/>
    <property type="match status" value="1"/>
</dbReference>
<protein>
    <submittedName>
        <fullName evidence="4">Acyl-CoA synthetase (AMP-forming)/AMP-acid ligase II</fullName>
    </submittedName>
</protein>
<reference evidence="4 5" key="1">
    <citation type="submission" date="2018-11" db="EMBL/GenBank/DDBJ databases">
        <title>Sequencing the genomes of 1000 actinobacteria strains.</title>
        <authorList>
            <person name="Klenk H.-P."/>
        </authorList>
    </citation>
    <scope>NUCLEOTIDE SEQUENCE [LARGE SCALE GENOMIC DNA]</scope>
    <source>
        <strain evidence="4 5">DSM 9580</strain>
    </source>
</reference>
<dbReference type="InterPro" id="IPR050237">
    <property type="entry name" value="ATP-dep_AMP-bd_enzyme"/>
</dbReference>
<feature type="domain" description="AMP-dependent synthetase/ligase" evidence="2">
    <location>
        <begin position="409"/>
        <end position="788"/>
    </location>
</feature>
<dbReference type="InterPro" id="IPR042099">
    <property type="entry name" value="ANL_N_sf"/>
</dbReference>
<dbReference type="InterPro" id="IPR029058">
    <property type="entry name" value="AB_hydrolase_fold"/>
</dbReference>
<dbReference type="Gene3D" id="3.40.50.12780">
    <property type="entry name" value="N-terminal domain of ligase-like"/>
    <property type="match status" value="1"/>
</dbReference>
<feature type="compositionally biased region" description="Low complexity" evidence="1">
    <location>
        <begin position="379"/>
        <end position="396"/>
    </location>
</feature>
<dbReference type="SUPFAM" id="SSF56801">
    <property type="entry name" value="Acetyl-CoA synthetase-like"/>
    <property type="match status" value="1"/>
</dbReference>
<evidence type="ECO:0000259" key="3">
    <source>
        <dbReference type="Pfam" id="PF00561"/>
    </source>
</evidence>
<dbReference type="AlphaFoldDB" id="A0A3N2ARY4"/>
<dbReference type="InterPro" id="IPR000873">
    <property type="entry name" value="AMP-dep_synth/lig_dom"/>
</dbReference>
<dbReference type="InterPro" id="IPR000073">
    <property type="entry name" value="AB_hydrolase_1"/>
</dbReference>
<dbReference type="PRINTS" id="PR00111">
    <property type="entry name" value="ABHYDROLASE"/>
</dbReference>
<gene>
    <name evidence="4" type="ORF">EDD26_1177</name>
</gene>
<dbReference type="Pfam" id="PF00501">
    <property type="entry name" value="AMP-binding"/>
    <property type="match status" value="1"/>
</dbReference>
<dbReference type="GO" id="GO:0016878">
    <property type="term" value="F:acid-thiol ligase activity"/>
    <property type="evidence" value="ECO:0007669"/>
    <property type="project" value="UniProtKB-ARBA"/>
</dbReference>
<accession>A0A3N2ARY4</accession>
<sequence>MTQAASLPPHDLPGLDPRFSRIVGVRGRDLDESVTREWHCLDTADALAEIGAHVAGTILAVHGNPTWSYLWRSIAAESVAAAVAGQPAWRVVAVDQLEMGFSERTVLSGGSGLYRPLAQRVADLAAFTDALGLDGPVVTLGHDWGGVVSLGWAIDHPEQLAAVALLNTAVHHPEGVPIPAPLRLARARGVLSAATVATTGFLDTTLTLATPPLPADVKDAYRAPYRSADRRGGIGGFVADIPVDAEHESFAELERISTGVARLEVPALLLWGPKDPVFTDRYLDDLVDRLPHADVHRFEGASHLVAEERPYATTVLEWLRPLAEEQPQAASRDHAGDGGLDSGGAKSAPSGSTGMLPLVEEQPEAASRGRAGGGGLDSGGALSAPSGSTGSEGSTASEDHVPLWRGLEARADDDDVAIIDMAGGGEPRRVSWRQLETQTSRIAAGLHAMGVQRGDRVSLLLQPGPTLTAVLYACLRIGAVVVVADAGLGVKGLTRAVRGSWPDVIIGERLGLTAARALGWPGLRIAAERLPRIAATALGVACSLRDVVALGKESDLPPEPGPTDDAAILFTSGSTGPAKGVVYTHGQLSALRDVLAAHLQITPESGLVTGFAPFALLGPALGTRSATPDMDVSSPRTLTASAVAAAVRASDAGIVFLSPAAILNVVATADALTAADQAALMRVRAFLSAGAPIGAPLLQAVAKLMPNATPHTPYGMTECLLVTDVTLDELLVAADAPDAGVCVGAPIGSNRVLVSALDADGRATGAPSAEPGVLGEIVISAPHLKSHYDRLHLTDRAATRDTEPLAADGSRWHRTGDVGHLDAEGRVWVEGRIQHVIVTADGPIAPVESEQAIEAEDAVRRAAVVGIGPHRLRQAVAVVETVPTSRRPALADPELTAAVRASTPQSLAAVLVVPQLPTDVRHNSKIDRSRLSAWAERTLAGETVSAP</sequence>
<dbReference type="SUPFAM" id="SSF53474">
    <property type="entry name" value="alpha/beta-Hydrolases"/>
    <property type="match status" value="1"/>
</dbReference>
<dbReference type="InterPro" id="IPR045851">
    <property type="entry name" value="AMP-bd_C_sf"/>
</dbReference>
<organism evidence="4 5">
    <name type="scientific">Agrococcus jenensis</name>
    <dbReference type="NCBI Taxonomy" id="46353"/>
    <lineage>
        <taxon>Bacteria</taxon>
        <taxon>Bacillati</taxon>
        <taxon>Actinomycetota</taxon>
        <taxon>Actinomycetes</taxon>
        <taxon>Micrococcales</taxon>
        <taxon>Microbacteriaceae</taxon>
        <taxon>Agrococcus</taxon>
    </lineage>
</organism>
<dbReference type="RefSeq" id="WP_123696859.1">
    <property type="nucleotide sequence ID" value="NZ_RKHJ01000001.1"/>
</dbReference>
<evidence type="ECO:0000256" key="1">
    <source>
        <dbReference type="SAM" id="MobiDB-lite"/>
    </source>
</evidence>
<proteinExistence type="predicted"/>
<dbReference type="PANTHER" id="PTHR43767">
    <property type="entry name" value="LONG-CHAIN-FATTY-ACID--COA LIGASE"/>
    <property type="match status" value="1"/>
</dbReference>
<dbReference type="OrthoDB" id="812569at2"/>
<dbReference type="Proteomes" id="UP000275456">
    <property type="component" value="Unassembled WGS sequence"/>
</dbReference>
<feature type="region of interest" description="Disordered" evidence="1">
    <location>
        <begin position="325"/>
        <end position="399"/>
    </location>
</feature>
<evidence type="ECO:0000259" key="2">
    <source>
        <dbReference type="Pfam" id="PF00501"/>
    </source>
</evidence>
<evidence type="ECO:0000313" key="5">
    <source>
        <dbReference type="Proteomes" id="UP000275456"/>
    </source>
</evidence>